<dbReference type="InterPro" id="IPR037066">
    <property type="entry name" value="Plug_dom_sf"/>
</dbReference>
<keyword evidence="13" id="KW-0675">Receptor</keyword>
<proteinExistence type="inferred from homology"/>
<evidence type="ECO:0000256" key="7">
    <source>
        <dbReference type="ARBA" id="ARBA00023237"/>
    </source>
</evidence>
<evidence type="ECO:0000256" key="9">
    <source>
        <dbReference type="RuleBase" id="RU003357"/>
    </source>
</evidence>
<evidence type="ECO:0000256" key="6">
    <source>
        <dbReference type="ARBA" id="ARBA00023136"/>
    </source>
</evidence>
<keyword evidence="2 8" id="KW-0813">Transport</keyword>
<feature type="chain" id="PRO_5024797674" evidence="10">
    <location>
        <begin position="20"/>
        <end position="1069"/>
    </location>
</feature>
<dbReference type="InterPro" id="IPR008969">
    <property type="entry name" value="CarboxyPept-like_regulatory"/>
</dbReference>
<dbReference type="Gene3D" id="2.60.40.1120">
    <property type="entry name" value="Carboxypeptidase-like, regulatory domain"/>
    <property type="match status" value="1"/>
</dbReference>
<accession>A0A653A9Q3</accession>
<evidence type="ECO:0000256" key="5">
    <source>
        <dbReference type="ARBA" id="ARBA00023077"/>
    </source>
</evidence>
<dbReference type="InterPro" id="IPR036942">
    <property type="entry name" value="Beta-barrel_TonB_sf"/>
</dbReference>
<evidence type="ECO:0000256" key="1">
    <source>
        <dbReference type="ARBA" id="ARBA00004571"/>
    </source>
</evidence>
<dbReference type="NCBIfam" id="TIGR04056">
    <property type="entry name" value="OMP_RagA_SusC"/>
    <property type="match status" value="1"/>
</dbReference>
<dbReference type="SUPFAM" id="SSF56935">
    <property type="entry name" value="Porins"/>
    <property type="match status" value="1"/>
</dbReference>
<feature type="signal peptide" evidence="10">
    <location>
        <begin position="1"/>
        <end position="19"/>
    </location>
</feature>
<evidence type="ECO:0000256" key="8">
    <source>
        <dbReference type="PROSITE-ProRule" id="PRU01360"/>
    </source>
</evidence>
<evidence type="ECO:0000256" key="4">
    <source>
        <dbReference type="ARBA" id="ARBA00022692"/>
    </source>
</evidence>
<protein>
    <submittedName>
        <fullName evidence="13">TonB-dependent receptor</fullName>
    </submittedName>
</protein>
<evidence type="ECO:0000256" key="2">
    <source>
        <dbReference type="ARBA" id="ARBA00022448"/>
    </source>
</evidence>
<keyword evidence="5 9" id="KW-0798">TonB box</keyword>
<dbReference type="AlphaFoldDB" id="A0A653A9Q3"/>
<dbReference type="Pfam" id="PF13715">
    <property type="entry name" value="CarbopepD_reg_2"/>
    <property type="match status" value="1"/>
</dbReference>
<dbReference type="InterPro" id="IPR000531">
    <property type="entry name" value="Beta-barrel_TonB"/>
</dbReference>
<dbReference type="Gene3D" id="2.40.170.20">
    <property type="entry name" value="TonB-dependent receptor, beta-barrel domain"/>
    <property type="match status" value="1"/>
</dbReference>
<reference evidence="13" key="1">
    <citation type="submission" date="2018-07" db="EMBL/GenBank/DDBJ databases">
        <authorList>
            <consortium name="Genoscope - CEA"/>
            <person name="William W."/>
        </authorList>
    </citation>
    <scope>NUCLEOTIDE SEQUENCE</scope>
    <source>
        <strain evidence="13">IK1</strain>
    </source>
</reference>
<dbReference type="Pfam" id="PF00593">
    <property type="entry name" value="TonB_dep_Rec_b-barrel"/>
    <property type="match status" value="1"/>
</dbReference>
<keyword evidence="10" id="KW-0732">Signal</keyword>
<dbReference type="Gene3D" id="2.170.130.10">
    <property type="entry name" value="TonB-dependent receptor, plug domain"/>
    <property type="match status" value="1"/>
</dbReference>
<comment type="similarity">
    <text evidence="8 9">Belongs to the TonB-dependent receptor family.</text>
</comment>
<evidence type="ECO:0000259" key="11">
    <source>
        <dbReference type="Pfam" id="PF00593"/>
    </source>
</evidence>
<dbReference type="EMBL" id="UPXZ01000019">
    <property type="protein sequence ID" value="VBB44724.1"/>
    <property type="molecule type" value="Genomic_DNA"/>
</dbReference>
<dbReference type="InterPro" id="IPR023997">
    <property type="entry name" value="TonB-dep_OMP_SusC/RagA_CS"/>
</dbReference>
<evidence type="ECO:0000256" key="10">
    <source>
        <dbReference type="SAM" id="SignalP"/>
    </source>
</evidence>
<dbReference type="SUPFAM" id="SSF49464">
    <property type="entry name" value="Carboxypeptidase regulatory domain-like"/>
    <property type="match status" value="1"/>
</dbReference>
<keyword evidence="3 8" id="KW-1134">Transmembrane beta strand</keyword>
<keyword evidence="7 8" id="KW-0998">Cell outer membrane</keyword>
<organism evidence="13">
    <name type="scientific">uncultured Paludibacter sp</name>
    <dbReference type="NCBI Taxonomy" id="497635"/>
    <lineage>
        <taxon>Bacteria</taxon>
        <taxon>Pseudomonadati</taxon>
        <taxon>Bacteroidota</taxon>
        <taxon>Bacteroidia</taxon>
        <taxon>Bacteroidales</taxon>
        <taxon>Paludibacteraceae</taxon>
        <taxon>Paludibacter</taxon>
        <taxon>environmental samples</taxon>
    </lineage>
</organism>
<keyword evidence="4 8" id="KW-0812">Transmembrane</keyword>
<dbReference type="NCBIfam" id="TIGR04057">
    <property type="entry name" value="SusC_RagA_signa"/>
    <property type="match status" value="1"/>
</dbReference>
<dbReference type="InterPro" id="IPR023996">
    <property type="entry name" value="TonB-dep_OMP_SusC/RagA"/>
</dbReference>
<evidence type="ECO:0000313" key="13">
    <source>
        <dbReference type="EMBL" id="VBB44724.1"/>
    </source>
</evidence>
<feature type="domain" description="TonB-dependent receptor plug" evidence="12">
    <location>
        <begin position="114"/>
        <end position="242"/>
    </location>
</feature>
<evidence type="ECO:0000259" key="12">
    <source>
        <dbReference type="Pfam" id="PF07715"/>
    </source>
</evidence>
<keyword evidence="6 8" id="KW-0472">Membrane</keyword>
<sequence length="1069" mass="118263">MKHIFMLLMALIMSLSLMAQQRTITGIVVDHKDGSAIIGASIMEKGTRNGVATDAKGSFTMNVTSANSILVISSIGYQKAEIKVGNNSFARVQLEEDATTLSEVVAVGYGTMRKSDLTGSVAQISGERLRESIVTNADQILQGRIAGVQVQSNSGAPGAATSIRIRGTGSINLTNEPLYVVDGIPMSGSGTSVAGFDWSGGSNGQNKVNPLAFLNPSDILSMDVLKDASATAIYGAAGANGVVIITTKRGQEGRSNIIYDGYVGVQTRPGKYNMMNLPEYATYQKQLVDEGFIAKNNIDQAYLDPSLLGPGTDWQDAVTKTAWMQNHNITMLGGTDKLQYSTSLGYTKQDGTVINSNFERYSGRLNIDNQFNKWVKIGGSLAYSRTSENIINNDGINGVIFQAALMMPSVPIYDFDGNYAGPETVNSSSIYNPVALTKEMKNSLTRDRVIGNIYASLDINNWINFRSDFSTDINNSVNKGFKPTYNYGLLQNNNASIMQMESHGMYWNWKNYFTITKKIGTVHSFNLMLGQEAAKNSWESQQWIKDNLSTNIIQVMTKDGKFVSNSGNKSSKNNASFFGRLNYNFSDYLLLTSTLRADGSSVFGANHQWGYFPSFAAAFRASEFLKKYEWLSNLKIRYGWGMNGNSNINNYEYGSTMTAIPTSFGTAYRMYNNANPDLKWEASLQHNLGIDLGLYNGRINLTIDTYYKTSKDLLLRPSVSPVLGGSSYIDIVTPMMNIGNIENKGIEISLNTHNIQSKDFNWQSNFVFSLNRNKVLELDNLNTPFYGKIDWYAGFQTVSQVAVGQPIGVFYGYQTDGLYKNAEDLRNSARPEGVTINRTTGSWVGDIKFVDQKTEDTNGDGIADAPDGVINEKDQVFIGDPNPDFTFGFTNTFTYKNWELGIGLNGSYGADILNYVRVKTEGLVSQWDNQAETVLNRAHLAYTNPNDPDITTNVDNSYLTNPDATIPRWSNSDMNGNNRMSDRWIEDGSYLRIQNISLAYNLSNKTLKRYGVQNCKIYVNAQNVYTFSNYSGLDPEIGAYNQGANFLYNTDTGRYPTPRIYTFGVKLTF</sequence>
<comment type="subcellular location">
    <subcellularLocation>
        <location evidence="1 8">Cell outer membrane</location>
        <topology evidence="1 8">Multi-pass membrane protein</topology>
    </subcellularLocation>
</comment>
<dbReference type="InterPro" id="IPR012910">
    <property type="entry name" value="Plug_dom"/>
</dbReference>
<dbReference type="FunFam" id="2.170.130.10:FF:000008">
    <property type="entry name" value="SusC/RagA family TonB-linked outer membrane protein"/>
    <property type="match status" value="1"/>
</dbReference>
<name>A0A653A9Q3_9BACT</name>
<feature type="domain" description="TonB-dependent receptor-like beta-barrel" evidence="11">
    <location>
        <begin position="443"/>
        <end position="1023"/>
    </location>
</feature>
<dbReference type="Pfam" id="PF07715">
    <property type="entry name" value="Plug"/>
    <property type="match status" value="1"/>
</dbReference>
<evidence type="ECO:0000256" key="3">
    <source>
        <dbReference type="ARBA" id="ARBA00022452"/>
    </source>
</evidence>
<gene>
    <name evidence="13" type="ORF">TRIP_D260138</name>
</gene>
<dbReference type="InterPro" id="IPR039426">
    <property type="entry name" value="TonB-dep_rcpt-like"/>
</dbReference>
<dbReference type="GO" id="GO:0009279">
    <property type="term" value="C:cell outer membrane"/>
    <property type="evidence" value="ECO:0007669"/>
    <property type="project" value="UniProtKB-SubCell"/>
</dbReference>
<dbReference type="PROSITE" id="PS52016">
    <property type="entry name" value="TONB_DEPENDENT_REC_3"/>
    <property type="match status" value="1"/>
</dbReference>